<dbReference type="InterPro" id="IPR002893">
    <property type="entry name" value="Znf_MYND"/>
</dbReference>
<keyword evidence="6" id="KW-1133">Transmembrane helix</keyword>
<dbReference type="Proteomes" id="UP000027730">
    <property type="component" value="Unassembled WGS sequence"/>
</dbReference>
<dbReference type="GO" id="GO:0008270">
    <property type="term" value="F:zinc ion binding"/>
    <property type="evidence" value="ECO:0007669"/>
    <property type="project" value="UniProtKB-KW"/>
</dbReference>
<dbReference type="PROSITE" id="PS50865">
    <property type="entry name" value="ZF_MYND_2"/>
    <property type="match status" value="1"/>
</dbReference>
<reference evidence="8 9" key="1">
    <citation type="journal article" date="2014" name="BMC Genomics">
        <title>Genome sequencing of four Aureobasidium pullulans varieties: biotechnological potential, stress tolerance, and description of new species.</title>
        <authorList>
            <person name="Gostin Ar C."/>
            <person name="Ohm R.A."/>
            <person name="Kogej T."/>
            <person name="Sonjak S."/>
            <person name="Turk M."/>
            <person name="Zajc J."/>
            <person name="Zalar P."/>
            <person name="Grube M."/>
            <person name="Sun H."/>
            <person name="Han J."/>
            <person name="Sharma A."/>
            <person name="Chiniquy J."/>
            <person name="Ngan C.Y."/>
            <person name="Lipzen A."/>
            <person name="Barry K."/>
            <person name="Grigoriev I.V."/>
            <person name="Gunde-Cimerman N."/>
        </authorList>
    </citation>
    <scope>NUCLEOTIDE SEQUENCE [LARGE SCALE GENOMIC DNA]</scope>
    <source>
        <strain evidence="8 9">CBS 147.97</strain>
    </source>
</reference>
<evidence type="ECO:0000256" key="5">
    <source>
        <dbReference type="SAM" id="MobiDB-lite"/>
    </source>
</evidence>
<protein>
    <recommendedName>
        <fullName evidence="7">MYND-type domain-containing protein</fullName>
    </recommendedName>
</protein>
<dbReference type="Pfam" id="PF14441">
    <property type="entry name" value="OTT_1508_deam"/>
    <property type="match status" value="1"/>
</dbReference>
<dbReference type="STRING" id="1043004.A0A074WJP0"/>
<keyword evidence="6" id="KW-0812">Transmembrane</keyword>
<evidence type="ECO:0000256" key="6">
    <source>
        <dbReference type="SAM" id="Phobius"/>
    </source>
</evidence>
<evidence type="ECO:0000256" key="1">
    <source>
        <dbReference type="ARBA" id="ARBA00022723"/>
    </source>
</evidence>
<dbReference type="HOGENOM" id="CLU_006359_0_0_1"/>
<dbReference type="GeneID" id="25415727"/>
<dbReference type="AlphaFoldDB" id="A0A074WJP0"/>
<evidence type="ECO:0000256" key="2">
    <source>
        <dbReference type="ARBA" id="ARBA00022771"/>
    </source>
</evidence>
<dbReference type="RefSeq" id="XP_013424236.1">
    <property type="nucleotide sequence ID" value="XM_013568782.1"/>
</dbReference>
<dbReference type="EMBL" id="KL584719">
    <property type="protein sequence ID" value="KEQ70042.1"/>
    <property type="molecule type" value="Genomic_DNA"/>
</dbReference>
<keyword evidence="9" id="KW-1185">Reference proteome</keyword>
<organism evidence="8 9">
    <name type="scientific">Aureobasidium namibiae CBS 147.97</name>
    <dbReference type="NCBI Taxonomy" id="1043004"/>
    <lineage>
        <taxon>Eukaryota</taxon>
        <taxon>Fungi</taxon>
        <taxon>Dikarya</taxon>
        <taxon>Ascomycota</taxon>
        <taxon>Pezizomycotina</taxon>
        <taxon>Dothideomycetes</taxon>
        <taxon>Dothideomycetidae</taxon>
        <taxon>Dothideales</taxon>
        <taxon>Saccotheciaceae</taxon>
        <taxon>Aureobasidium</taxon>
    </lineage>
</organism>
<name>A0A074WJP0_9PEZI</name>
<feature type="transmembrane region" description="Helical" evidence="6">
    <location>
        <begin position="292"/>
        <end position="313"/>
    </location>
</feature>
<evidence type="ECO:0000256" key="3">
    <source>
        <dbReference type="ARBA" id="ARBA00022833"/>
    </source>
</evidence>
<feature type="compositionally biased region" description="Polar residues" evidence="5">
    <location>
        <begin position="1"/>
        <end position="17"/>
    </location>
</feature>
<keyword evidence="6" id="KW-0472">Membrane</keyword>
<evidence type="ECO:0000259" key="7">
    <source>
        <dbReference type="PROSITE" id="PS50865"/>
    </source>
</evidence>
<sequence>MKTTSGLQEQDGRTCQSERAFPENPEANHDTETEHLDEDDFDDLIVVKDAKDDAIKRKTLDRLAEIMARTKTARNNRMSRKRNADAKHVTSVILVEDLKDSKDKSATFIFSKNGGFDAVDESFLKRLEALLQNIASNGNLEFYLLSLYDCVANSRVRYHSDILFEVMAKAKEIVMSPRSQDFRDEPCQIGLRDWEDNQGVCYEFPSSGVGRSHASREAVDCLSVQEEETSVQEIYSGIHYLFTKSDHRVSRTSLRSILEGVYRILRHPRQRPALKGLLRQTFRHHQKEFKRAWSSLLYLARIYFAAVILLQFATELDFKFIKLNQFKEPLPACLRSWKDFFLHSEKADQFARIARASKTVHAEVQLTLYAENTLRTGDKLTDRLYRYIGCSKKCCFFCELFCKSHGSFQIRGTHKTLFPMWTLPRILPQQSLQVLRDFSKLLKDLLSRIITSPRAPTQCDLQQQSSAALSTLGTVQREVATFSSRPQTVNKMMLGAGGVIATEHQLIVVPCLEAPGYATLLGGPKKREVTFLPIEEAELIKINHERSMSMLEQTYDMPPITSVDQKRCRHCSNIAAHRCSACRSWYCSKVCQKQHWPQHVFVCRALARPNDSDFLRLMVMRNSKNIVSTDGERLHNAIRDVLSDDHICKVINLIFRVLQLHLQKGSLSKFLVHGTTEYAYITWFLEHWDPEVRVIPNILKTTYDIWDVAAASAVKTLGLADWFGNRLHLDTSQTDVLDLYLSIQPSIGLIPDSTSSSWIKFGFCYCKSFSQRKELAQKYLTLALSQATFDDIVSAYEASCLGDLMRAHSIDISHLENQGVRLYRPPPREYSIYRLMIEVEHALSGRFCSCFRLREGRDCHAYYETHIDLDWERWQLLNFYKHLFQSPSFNAQLMAKATEDPDLGSLEDYFDSHRANILFPRLRDRLRGWDRDGRPIMHHHLVCRCKEHDVLEPPGIVHSLL</sequence>
<dbReference type="OrthoDB" id="5362287at2759"/>
<feature type="domain" description="MYND-type" evidence="7">
    <location>
        <begin position="568"/>
        <end position="603"/>
    </location>
</feature>
<dbReference type="SUPFAM" id="SSF144232">
    <property type="entry name" value="HIT/MYND zinc finger-like"/>
    <property type="match status" value="1"/>
</dbReference>
<proteinExistence type="predicted"/>
<evidence type="ECO:0000256" key="4">
    <source>
        <dbReference type="PROSITE-ProRule" id="PRU00134"/>
    </source>
</evidence>
<dbReference type="Pfam" id="PF01753">
    <property type="entry name" value="zf-MYND"/>
    <property type="match status" value="1"/>
</dbReference>
<dbReference type="Gene3D" id="6.10.140.2220">
    <property type="match status" value="1"/>
</dbReference>
<dbReference type="InterPro" id="IPR027796">
    <property type="entry name" value="OTT_1508_deam-like"/>
</dbReference>
<evidence type="ECO:0000313" key="9">
    <source>
        <dbReference type="Proteomes" id="UP000027730"/>
    </source>
</evidence>
<keyword evidence="2 4" id="KW-0863">Zinc-finger</keyword>
<accession>A0A074WJP0</accession>
<keyword evidence="3" id="KW-0862">Zinc</keyword>
<keyword evidence="1" id="KW-0479">Metal-binding</keyword>
<evidence type="ECO:0000313" key="8">
    <source>
        <dbReference type="EMBL" id="KEQ70042.1"/>
    </source>
</evidence>
<gene>
    <name evidence="8" type="ORF">M436DRAFT_75781</name>
</gene>
<feature type="region of interest" description="Disordered" evidence="5">
    <location>
        <begin position="1"/>
        <end position="36"/>
    </location>
</feature>